<organism evidence="3">
    <name type="scientific">marine metagenome</name>
    <dbReference type="NCBI Taxonomy" id="408172"/>
    <lineage>
        <taxon>unclassified sequences</taxon>
        <taxon>metagenomes</taxon>
        <taxon>ecological metagenomes</taxon>
    </lineage>
</organism>
<dbReference type="InterPro" id="IPR036465">
    <property type="entry name" value="vWFA_dom_sf"/>
</dbReference>
<sequence length="506" mass="55978">MFKKLFDIGADETVNDVQFSIQHNWSWAESIGIPGWIITFLLVAGLLAYSIHLYKSESWLSKNRRLVMGGSYLLAGLLLILMLLEPTLDMISTRSQQRNLLVLLDTSQSMTITDQAPPNDTNRTKDNGTPQKDLNEVTRLALAKKAITDPEEGITAKMRDDYAVRYYTFGDNLEPVSDEKGETEWLGAKTAEANSSRIGSAIEEAVARHAGQPLAGVVVLSDFAWIEGTDPSQVARKMKNQGIPVYPLAFGLPSPPDIKLKRIIAPEVAFTGDKIPVRVQVESSGFDERSVQVILQVDDETVETQELTLTGKSQFAEFLFVPERKAGTSKLTTSIEVLPGETTEVNNAESHKIRIIDEKINVLYVEGMPRWEYRYLRWVLLRDPRLNVRFLMTQGDKYLAATSPRHLGAFPSKAEDMLKYDLVILGDVRSSYFSAEQFKWLDELVKKGGGSLLMLAGPAGSPTTYAETKVAEMLPVKIGGASWRGVPSMLHPVVTAAGLDSAVVSL</sequence>
<dbReference type="PANTHER" id="PTHR37947:SF1">
    <property type="entry name" value="BLL2462 PROTEIN"/>
    <property type="match status" value="1"/>
</dbReference>
<evidence type="ECO:0000256" key="1">
    <source>
        <dbReference type="SAM" id="MobiDB-lite"/>
    </source>
</evidence>
<protein>
    <recommendedName>
        <fullName evidence="4">VWFA domain-containing protein</fullName>
    </recommendedName>
</protein>
<feature type="non-terminal residue" evidence="3">
    <location>
        <position position="506"/>
    </location>
</feature>
<accession>A0A381WHA5</accession>
<dbReference type="CDD" id="cd00198">
    <property type="entry name" value="vWFA"/>
    <property type="match status" value="1"/>
</dbReference>
<keyword evidence="2" id="KW-1133">Transmembrane helix</keyword>
<name>A0A381WHA5_9ZZZZ</name>
<feature type="region of interest" description="Disordered" evidence="1">
    <location>
        <begin position="112"/>
        <end position="132"/>
    </location>
</feature>
<keyword evidence="2" id="KW-0472">Membrane</keyword>
<gene>
    <name evidence="3" type="ORF">METZ01_LOCUS104686</name>
</gene>
<feature type="transmembrane region" description="Helical" evidence="2">
    <location>
        <begin position="66"/>
        <end position="84"/>
    </location>
</feature>
<evidence type="ECO:0008006" key="4">
    <source>
        <dbReference type="Google" id="ProtNLM"/>
    </source>
</evidence>
<dbReference type="InterPro" id="IPR029062">
    <property type="entry name" value="Class_I_gatase-like"/>
</dbReference>
<keyword evidence="2" id="KW-0812">Transmembrane</keyword>
<evidence type="ECO:0000256" key="2">
    <source>
        <dbReference type="SAM" id="Phobius"/>
    </source>
</evidence>
<dbReference type="AlphaFoldDB" id="A0A381WHA5"/>
<dbReference type="SUPFAM" id="SSF52317">
    <property type="entry name" value="Class I glutamine amidotransferase-like"/>
    <property type="match status" value="1"/>
</dbReference>
<proteinExistence type="predicted"/>
<evidence type="ECO:0000313" key="3">
    <source>
        <dbReference type="EMBL" id="SVA51832.1"/>
    </source>
</evidence>
<feature type="transmembrane region" description="Helical" evidence="2">
    <location>
        <begin position="33"/>
        <end position="54"/>
    </location>
</feature>
<reference evidence="3" key="1">
    <citation type="submission" date="2018-05" db="EMBL/GenBank/DDBJ databases">
        <authorList>
            <person name="Lanie J.A."/>
            <person name="Ng W.-L."/>
            <person name="Kazmierczak K.M."/>
            <person name="Andrzejewski T.M."/>
            <person name="Davidsen T.M."/>
            <person name="Wayne K.J."/>
            <person name="Tettelin H."/>
            <person name="Glass J.I."/>
            <person name="Rusch D."/>
            <person name="Podicherti R."/>
            <person name="Tsui H.-C.T."/>
            <person name="Winkler M.E."/>
        </authorList>
    </citation>
    <scope>NUCLEOTIDE SEQUENCE</scope>
</reference>
<dbReference type="PANTHER" id="PTHR37947">
    <property type="entry name" value="BLL2462 PROTEIN"/>
    <property type="match status" value="1"/>
</dbReference>
<dbReference type="Gene3D" id="3.40.50.410">
    <property type="entry name" value="von Willebrand factor, type A domain"/>
    <property type="match status" value="1"/>
</dbReference>
<dbReference type="SUPFAM" id="SSF53300">
    <property type="entry name" value="vWA-like"/>
    <property type="match status" value="1"/>
</dbReference>
<dbReference type="EMBL" id="UINC01011797">
    <property type="protein sequence ID" value="SVA51832.1"/>
    <property type="molecule type" value="Genomic_DNA"/>
</dbReference>
<dbReference type="Gene3D" id="3.40.50.880">
    <property type="match status" value="1"/>
</dbReference>